<dbReference type="EMBL" id="CAJNNV010028260">
    <property type="protein sequence ID" value="CAE8623893.1"/>
    <property type="molecule type" value="Genomic_DNA"/>
</dbReference>
<organism evidence="1 2">
    <name type="scientific">Polarella glacialis</name>
    <name type="common">Dinoflagellate</name>
    <dbReference type="NCBI Taxonomy" id="89957"/>
    <lineage>
        <taxon>Eukaryota</taxon>
        <taxon>Sar</taxon>
        <taxon>Alveolata</taxon>
        <taxon>Dinophyceae</taxon>
        <taxon>Suessiales</taxon>
        <taxon>Suessiaceae</taxon>
        <taxon>Polarella</taxon>
    </lineage>
</organism>
<name>A0A813GCC9_POLGL</name>
<protein>
    <submittedName>
        <fullName evidence="1">Uncharacterized protein</fullName>
    </submittedName>
</protein>
<dbReference type="Proteomes" id="UP000654075">
    <property type="component" value="Unassembled WGS sequence"/>
</dbReference>
<dbReference type="AlphaFoldDB" id="A0A813GCC9"/>
<accession>A0A813GCC9</accession>
<keyword evidence="2" id="KW-1185">Reference proteome</keyword>
<evidence type="ECO:0000313" key="2">
    <source>
        <dbReference type="Proteomes" id="UP000654075"/>
    </source>
</evidence>
<proteinExistence type="predicted"/>
<sequence length="130" mass="14116">MSWITASKTTFLLVNGKSLLEWRNGCTSMFALNGKTNLDRICTKISSPAAHQACVGRDSTTAKLNWSTSVHLVSRTNVGRRLAKEASSRCHVTETRVYLPTACNVLTVLNNLATFPVGTNDTEADQRGAS</sequence>
<reference evidence="1" key="1">
    <citation type="submission" date="2021-02" db="EMBL/GenBank/DDBJ databases">
        <authorList>
            <person name="Dougan E. K."/>
            <person name="Rhodes N."/>
            <person name="Thang M."/>
            <person name="Chan C."/>
        </authorList>
    </citation>
    <scope>NUCLEOTIDE SEQUENCE</scope>
</reference>
<evidence type="ECO:0000313" key="1">
    <source>
        <dbReference type="EMBL" id="CAE8623893.1"/>
    </source>
</evidence>
<comment type="caution">
    <text evidence="1">The sequence shown here is derived from an EMBL/GenBank/DDBJ whole genome shotgun (WGS) entry which is preliminary data.</text>
</comment>
<gene>
    <name evidence="1" type="ORF">PGLA1383_LOCUS41097</name>
</gene>